<dbReference type="PANTHER" id="PTHR33406">
    <property type="entry name" value="MEMBRANE PROTEIN MJ1562-RELATED"/>
    <property type="match status" value="1"/>
</dbReference>
<evidence type="ECO:0000256" key="2">
    <source>
        <dbReference type="ARBA" id="ARBA00022475"/>
    </source>
</evidence>
<dbReference type="InterPro" id="IPR004869">
    <property type="entry name" value="MMPL_dom"/>
</dbReference>
<dbReference type="RefSeq" id="WP_117807184.1">
    <property type="nucleotide sequence ID" value="NZ_JACOOX010000002.1"/>
</dbReference>
<feature type="transmembrane region" description="Helical" evidence="7">
    <location>
        <begin position="354"/>
        <end position="373"/>
    </location>
</feature>
<dbReference type="EMBL" id="JACOOX010000002">
    <property type="protein sequence ID" value="MBC5661852.1"/>
    <property type="molecule type" value="Genomic_DNA"/>
</dbReference>
<organism evidence="9 10">
    <name type="scientific">Coprococcus hominis</name>
    <name type="common">ex Liu et al. 2022</name>
    <dbReference type="NCBI Taxonomy" id="2763039"/>
    <lineage>
        <taxon>Bacteria</taxon>
        <taxon>Bacillati</taxon>
        <taxon>Bacillota</taxon>
        <taxon>Clostridia</taxon>
        <taxon>Lachnospirales</taxon>
        <taxon>Lachnospiraceae</taxon>
        <taxon>Coprococcus</taxon>
    </lineage>
</organism>
<dbReference type="InterPro" id="IPR000731">
    <property type="entry name" value="SSD"/>
</dbReference>
<accession>A0A8I0AN14</accession>
<keyword evidence="3 7" id="KW-0812">Transmembrane</keyword>
<dbReference type="Proteomes" id="UP000615234">
    <property type="component" value="Unassembled WGS sequence"/>
</dbReference>
<evidence type="ECO:0000313" key="9">
    <source>
        <dbReference type="EMBL" id="MBC5661852.1"/>
    </source>
</evidence>
<feature type="transmembrane region" description="Helical" evidence="7">
    <location>
        <begin position="572"/>
        <end position="592"/>
    </location>
</feature>
<dbReference type="PROSITE" id="PS50156">
    <property type="entry name" value="SSD"/>
    <property type="match status" value="1"/>
</dbReference>
<feature type="transmembrane region" description="Helical" evidence="7">
    <location>
        <begin position="301"/>
        <end position="327"/>
    </location>
</feature>
<dbReference type="Gene3D" id="1.20.1640.10">
    <property type="entry name" value="Multidrug efflux transporter AcrB transmembrane domain"/>
    <property type="match status" value="2"/>
</dbReference>
<gene>
    <name evidence="9" type="ORF">H8S09_02910</name>
</gene>
<evidence type="ECO:0000256" key="7">
    <source>
        <dbReference type="SAM" id="Phobius"/>
    </source>
</evidence>
<dbReference type="SUPFAM" id="SSF82866">
    <property type="entry name" value="Multidrug efflux transporter AcrB transmembrane domain"/>
    <property type="match status" value="2"/>
</dbReference>
<feature type="transmembrane region" description="Helical" evidence="7">
    <location>
        <begin position="520"/>
        <end position="539"/>
    </location>
</feature>
<evidence type="ECO:0000256" key="5">
    <source>
        <dbReference type="ARBA" id="ARBA00023136"/>
    </source>
</evidence>
<proteinExistence type="predicted"/>
<comment type="subcellular location">
    <subcellularLocation>
        <location evidence="1">Cell membrane</location>
        <topology evidence="1">Multi-pass membrane protein</topology>
    </subcellularLocation>
</comment>
<evidence type="ECO:0000256" key="6">
    <source>
        <dbReference type="SAM" id="MobiDB-lite"/>
    </source>
</evidence>
<evidence type="ECO:0000259" key="8">
    <source>
        <dbReference type="PROSITE" id="PS50156"/>
    </source>
</evidence>
<feature type="transmembrane region" description="Helical" evidence="7">
    <location>
        <begin position="226"/>
        <end position="247"/>
    </location>
</feature>
<feature type="transmembrane region" description="Helical" evidence="7">
    <location>
        <begin position="12"/>
        <end position="31"/>
    </location>
</feature>
<name>A0A8I0AN14_9FIRM</name>
<dbReference type="GO" id="GO:0005886">
    <property type="term" value="C:plasma membrane"/>
    <property type="evidence" value="ECO:0007669"/>
    <property type="project" value="UniProtKB-SubCell"/>
</dbReference>
<feature type="transmembrane region" description="Helical" evidence="7">
    <location>
        <begin position="613"/>
        <end position="636"/>
    </location>
</feature>
<reference evidence="9 10" key="1">
    <citation type="submission" date="2020-08" db="EMBL/GenBank/DDBJ databases">
        <title>Genome public.</title>
        <authorList>
            <person name="Liu C."/>
            <person name="Sun Q."/>
        </authorList>
    </citation>
    <scope>NUCLEOTIDE SEQUENCE [LARGE SCALE GENOMIC DNA]</scope>
    <source>
        <strain evidence="9 10">NSJ-10</strain>
    </source>
</reference>
<feature type="region of interest" description="Disordered" evidence="6">
    <location>
        <begin position="702"/>
        <end position="760"/>
    </location>
</feature>
<evidence type="ECO:0000256" key="4">
    <source>
        <dbReference type="ARBA" id="ARBA00022989"/>
    </source>
</evidence>
<dbReference type="InterPro" id="IPR050545">
    <property type="entry name" value="Mycobact_MmpL"/>
</dbReference>
<dbReference type="AlphaFoldDB" id="A0A8I0AN14"/>
<keyword evidence="10" id="KW-1185">Reference proteome</keyword>
<comment type="caution">
    <text evidence="9">The sequence shown here is derived from an EMBL/GenBank/DDBJ whole genome shotgun (WGS) entry which is preliminary data.</text>
</comment>
<evidence type="ECO:0000256" key="3">
    <source>
        <dbReference type="ARBA" id="ARBA00022692"/>
    </source>
</evidence>
<feature type="transmembrane region" description="Helical" evidence="7">
    <location>
        <begin position="656"/>
        <end position="674"/>
    </location>
</feature>
<dbReference type="PANTHER" id="PTHR33406:SF13">
    <property type="entry name" value="MEMBRANE PROTEIN YDFJ"/>
    <property type="match status" value="1"/>
</dbReference>
<keyword evidence="5 7" id="KW-0472">Membrane</keyword>
<keyword evidence="2" id="KW-1003">Cell membrane</keyword>
<feature type="transmembrane region" description="Helical" evidence="7">
    <location>
        <begin position="268"/>
        <end position="295"/>
    </location>
</feature>
<keyword evidence="4 7" id="KW-1133">Transmembrane helix</keyword>
<protein>
    <submittedName>
        <fullName evidence="9">MMPL family transporter</fullName>
    </submittedName>
</protein>
<evidence type="ECO:0000313" key="10">
    <source>
        <dbReference type="Proteomes" id="UP000615234"/>
    </source>
</evidence>
<feature type="domain" description="SSD" evidence="8">
    <location>
        <begin position="524"/>
        <end position="673"/>
    </location>
</feature>
<feature type="transmembrane region" description="Helical" evidence="7">
    <location>
        <begin position="174"/>
        <end position="191"/>
    </location>
</feature>
<dbReference type="Pfam" id="PF03176">
    <property type="entry name" value="MMPL"/>
    <property type="match status" value="2"/>
</dbReference>
<sequence length="760" mass="84125">MNKFGKAIVKLRVPILIISILLLIPAAIGFLKTRVNYDVLSYLPKDIETMKGQDILADDFGTGAFSLCLVEGMDDKDVVKLKKQMEQVDNVDSVIWYDSIMDISIPDEILPKDIREAYRNDDCTMMAIIFKTTMSSDETMEAITQIRKLASKQCFISGMSAVVTDTKDLCDKEVPIYVTIAVILSLIVLSLTMDSFLVPIFFLLSIGMAIVYNLGTNVFKGEISYITQALTAVLQLGVTMDYSIFLWHSYQEEKKVNGKENKEAMADAIASTFSSVIGSSITTVAGFVALCFMTFTLGLDLGIVMAKGVVIGVICCVTVLPSMILIFDKPIEKTCHRSLLPKFDKLSKFIVNKYWIFHILFLILLVPALYGYTHTDVYYNLDSSLPEDLPSIQANQKLEEEFNMNSTHMILLDSNLDEKSINKVISEIKNVKGVKTVLGLESVVGPMIPQSMIPQDLKSKLDNGEWKLMLVMSEYKVASDEVNTQCDEINTILHKYDSKGMLIGEAPCTKDLIEITDKDFNTVSTVSIGVILLIILFVFKSVSLPIILVCVIEFAIFINMGIPAFTNTTLPFIASIVIGTIQLGSTVDYAILMTTRYKRERSNGLAKKEAVTVALQTSMISIIVSALSFFAATFGVGCYSEIDMISSLCTLMARGAIISMFVVIFLLPAALMLFDKLIIHTTIGFKGITGKQKVAYAGAGNVDPASEQKTADDDDFLNEDRPFAKKKSGNFDNYDFDDSYSDDDKYIDVNNDSNGPADRQ</sequence>
<feature type="transmembrane region" description="Helical" evidence="7">
    <location>
        <begin position="546"/>
        <end position="566"/>
    </location>
</feature>
<evidence type="ECO:0000256" key="1">
    <source>
        <dbReference type="ARBA" id="ARBA00004651"/>
    </source>
</evidence>
<feature type="transmembrane region" description="Helical" evidence="7">
    <location>
        <begin position="196"/>
        <end position="214"/>
    </location>
</feature>